<reference evidence="2" key="1">
    <citation type="submission" date="2022-07" db="EMBL/GenBank/DDBJ databases">
        <title>Fungi with potential for degradation of polypropylene.</title>
        <authorList>
            <person name="Gostincar C."/>
        </authorList>
    </citation>
    <scope>NUCLEOTIDE SEQUENCE</scope>
    <source>
        <strain evidence="2">EXF-13308</strain>
    </source>
</reference>
<comment type="caution">
    <text evidence="2">The sequence shown here is derived from an EMBL/GenBank/DDBJ whole genome shotgun (WGS) entry which is preliminary data.</text>
</comment>
<organism evidence="2 3">
    <name type="scientific">Pleurostoma richardsiae</name>
    <dbReference type="NCBI Taxonomy" id="41990"/>
    <lineage>
        <taxon>Eukaryota</taxon>
        <taxon>Fungi</taxon>
        <taxon>Dikarya</taxon>
        <taxon>Ascomycota</taxon>
        <taxon>Pezizomycotina</taxon>
        <taxon>Sordariomycetes</taxon>
        <taxon>Sordariomycetidae</taxon>
        <taxon>Calosphaeriales</taxon>
        <taxon>Pleurostomataceae</taxon>
        <taxon>Pleurostoma</taxon>
    </lineage>
</organism>
<protein>
    <submittedName>
        <fullName evidence="2">Uncharacterized protein</fullName>
    </submittedName>
</protein>
<dbReference type="AlphaFoldDB" id="A0AA38VMY5"/>
<feature type="region of interest" description="Disordered" evidence="1">
    <location>
        <begin position="1"/>
        <end position="50"/>
    </location>
</feature>
<evidence type="ECO:0000313" key="2">
    <source>
        <dbReference type="EMBL" id="KAJ9152039.1"/>
    </source>
</evidence>
<dbReference type="EMBL" id="JANBVO010000005">
    <property type="protein sequence ID" value="KAJ9152039.1"/>
    <property type="molecule type" value="Genomic_DNA"/>
</dbReference>
<keyword evidence="3" id="KW-1185">Reference proteome</keyword>
<feature type="compositionally biased region" description="Low complexity" evidence="1">
    <location>
        <begin position="1"/>
        <end position="10"/>
    </location>
</feature>
<name>A0AA38VMY5_9PEZI</name>
<evidence type="ECO:0000313" key="3">
    <source>
        <dbReference type="Proteomes" id="UP001174694"/>
    </source>
</evidence>
<accession>A0AA38VMY5</accession>
<feature type="compositionally biased region" description="Acidic residues" evidence="1">
    <location>
        <begin position="23"/>
        <end position="38"/>
    </location>
</feature>
<proteinExistence type="predicted"/>
<dbReference type="Proteomes" id="UP001174694">
    <property type="component" value="Unassembled WGS sequence"/>
</dbReference>
<sequence length="270" mass="30136">MELDSSDSSSIEFTSTDKLQPGEETEELEPESGDDLDNSESNCGIDLPDRGHTPDLYEKIIKIEDWMSHINDGLGPQNNDNESDVQPAGPSVCTTNCPCPLCHPQHDHGSARAVCPTCWEMPYCSAACMFADQGVHGIVCGSKRSAAYHSSRKFACPSRRILCLPKLVDSLSPLWRYIPADVVFSDYHAQLQGSVFAVRRTFRVTSGRGHLLEIVFFEEPWSIINPVVAALATQRRVPYQWRGYICIHGEEDITMLDWPALANFFFTYTG</sequence>
<evidence type="ECO:0000256" key="1">
    <source>
        <dbReference type="SAM" id="MobiDB-lite"/>
    </source>
</evidence>
<gene>
    <name evidence="2" type="ORF">NKR23_g2721</name>
</gene>